<evidence type="ECO:0000313" key="2">
    <source>
        <dbReference type="Proteomes" id="UP000027178"/>
    </source>
</evidence>
<dbReference type="AlphaFoldDB" id="A0A066YS75"/>
<comment type="caution">
    <text evidence="1">The sequence shown here is derived from an EMBL/GenBank/DDBJ whole genome shotgun (WGS) entry which is preliminary data.</text>
</comment>
<dbReference type="HOGENOM" id="CLU_1265544_0_0_11"/>
<keyword evidence="2" id="KW-1185">Reference proteome</keyword>
<proteinExistence type="predicted"/>
<evidence type="ECO:0000313" key="1">
    <source>
        <dbReference type="EMBL" id="KDN84408.1"/>
    </source>
</evidence>
<dbReference type="RefSeq" id="WP_035864738.1">
    <property type="nucleotide sequence ID" value="NZ_KK853997.1"/>
</dbReference>
<dbReference type="Proteomes" id="UP000027178">
    <property type="component" value="Unassembled WGS sequence"/>
</dbReference>
<accession>A0A066YS75</accession>
<reference evidence="1 2" key="1">
    <citation type="submission" date="2014-05" db="EMBL/GenBank/DDBJ databases">
        <title>Draft Genome Sequence of Kitasatospora cheerisanensis KCTC 2395.</title>
        <authorList>
            <person name="Nam D.H."/>
        </authorList>
    </citation>
    <scope>NUCLEOTIDE SEQUENCE [LARGE SCALE GENOMIC DNA]</scope>
    <source>
        <strain evidence="1 2">KCTC 2395</strain>
    </source>
</reference>
<dbReference type="InterPro" id="IPR054202">
    <property type="entry name" value="DUF6907"/>
</dbReference>
<sequence>MYTPTPESDAAVPATKLIPTIRQGQPPIAPRRRPDGGYTVEYDKRRFGPDEINEIMHALGIPPARPISAVYSDATAAAQVLADAEIAAHPGCAVVEAPVWGDGILTIREPRWCTRPHVAQDGVGEHPQDVYHSTEERFATVSRANGDREDLISAWLSESPFLKDPADRSPCASVCFASGDCEEYDEAGLDRLAHELRAAAAMIDGIRAQLHEMLAGPR</sequence>
<dbReference type="OrthoDB" id="5082479at2"/>
<protein>
    <submittedName>
        <fullName evidence="1">Uncharacterized protein</fullName>
    </submittedName>
</protein>
<dbReference type="PATRIC" id="fig|1348663.4.peg.4049"/>
<organism evidence="1 2">
    <name type="scientific">Kitasatospora cheerisanensis KCTC 2395</name>
    <dbReference type="NCBI Taxonomy" id="1348663"/>
    <lineage>
        <taxon>Bacteria</taxon>
        <taxon>Bacillati</taxon>
        <taxon>Actinomycetota</taxon>
        <taxon>Actinomycetes</taxon>
        <taxon>Kitasatosporales</taxon>
        <taxon>Streptomycetaceae</taxon>
        <taxon>Kitasatospora</taxon>
    </lineage>
</organism>
<gene>
    <name evidence="1" type="ORF">KCH_41990</name>
</gene>
<dbReference type="EMBL" id="JNBY01000093">
    <property type="protein sequence ID" value="KDN84408.1"/>
    <property type="molecule type" value="Genomic_DNA"/>
</dbReference>
<name>A0A066YS75_9ACTN</name>
<dbReference type="Pfam" id="PF21848">
    <property type="entry name" value="DUF6907"/>
    <property type="match status" value="1"/>
</dbReference>